<gene>
    <name evidence="1" type="ORF">BDD43_4690</name>
</gene>
<dbReference type="AlphaFoldDB" id="A0A495J6T4"/>
<organism evidence="1 2">
    <name type="scientific">Mucilaginibacter gracilis</name>
    <dbReference type="NCBI Taxonomy" id="423350"/>
    <lineage>
        <taxon>Bacteria</taxon>
        <taxon>Pseudomonadati</taxon>
        <taxon>Bacteroidota</taxon>
        <taxon>Sphingobacteriia</taxon>
        <taxon>Sphingobacteriales</taxon>
        <taxon>Sphingobacteriaceae</taxon>
        <taxon>Mucilaginibacter</taxon>
    </lineage>
</organism>
<dbReference type="RefSeq" id="WP_162847152.1">
    <property type="nucleotide sequence ID" value="NZ_RBKU01000001.1"/>
</dbReference>
<dbReference type="EMBL" id="RBKU01000001">
    <property type="protein sequence ID" value="RKR84453.1"/>
    <property type="molecule type" value="Genomic_DNA"/>
</dbReference>
<keyword evidence="2" id="KW-1185">Reference proteome</keyword>
<dbReference type="Proteomes" id="UP000268007">
    <property type="component" value="Unassembled WGS sequence"/>
</dbReference>
<name>A0A495J6T4_9SPHI</name>
<protein>
    <submittedName>
        <fullName evidence="1">Uncharacterized protein</fullName>
    </submittedName>
</protein>
<proteinExistence type="predicted"/>
<evidence type="ECO:0000313" key="1">
    <source>
        <dbReference type="EMBL" id="RKR84453.1"/>
    </source>
</evidence>
<comment type="caution">
    <text evidence="1">The sequence shown here is derived from an EMBL/GenBank/DDBJ whole genome shotgun (WGS) entry which is preliminary data.</text>
</comment>
<reference evidence="1 2" key="1">
    <citation type="submission" date="2018-10" db="EMBL/GenBank/DDBJ databases">
        <title>Genomic Encyclopedia of Archaeal and Bacterial Type Strains, Phase II (KMG-II): from individual species to whole genera.</title>
        <authorList>
            <person name="Goeker M."/>
        </authorList>
    </citation>
    <scope>NUCLEOTIDE SEQUENCE [LARGE SCALE GENOMIC DNA]</scope>
    <source>
        <strain evidence="1 2">DSM 18602</strain>
    </source>
</reference>
<evidence type="ECO:0000313" key="2">
    <source>
        <dbReference type="Proteomes" id="UP000268007"/>
    </source>
</evidence>
<sequence length="58" mass="6344">MLSAADIALYLQLFKGLDVADILEPSLISSHVIGYYAGIIEPYPQKNFDCAQALINLC</sequence>
<accession>A0A495J6T4</accession>